<reference evidence="3 4" key="1">
    <citation type="journal article" date="2014" name="PLoS ONE">
        <title>Genome Information of Methylobacterium oryzae, a Plant-Probiotic Methylotroph in the Phyllosphere.</title>
        <authorList>
            <person name="Kwak M.J."/>
            <person name="Jeong H."/>
            <person name="Madhaiyan M."/>
            <person name="Lee Y."/>
            <person name="Sa T.M."/>
            <person name="Oh T.K."/>
            <person name="Kim J.F."/>
        </authorList>
    </citation>
    <scope>NUCLEOTIDE SEQUENCE [LARGE SCALE GENOMIC DNA]</scope>
    <source>
        <strain evidence="3 4">CBMB20</strain>
    </source>
</reference>
<proteinExistence type="predicted"/>
<dbReference type="STRING" id="693986.MOC_3383"/>
<evidence type="ECO:0000313" key="3">
    <source>
        <dbReference type="EMBL" id="AIQ91138.1"/>
    </source>
</evidence>
<dbReference type="Proteomes" id="UP000029492">
    <property type="component" value="Chromosome"/>
</dbReference>
<sequence length="89" mass="9361">MRLLLAAPVLVLIATGAAAGDTRLDGAVVAGSFGMGGADYYGDVRSRMPFTRDAPPSPVGITDIERVRAARRRADAGARRPAHRSARRS</sequence>
<dbReference type="HOGENOM" id="CLU_2451203_0_0_5"/>
<gene>
    <name evidence="3" type="ORF">MOC_3383</name>
</gene>
<dbReference type="KEGG" id="mor:MOC_3383"/>
<keyword evidence="4" id="KW-1185">Reference proteome</keyword>
<evidence type="ECO:0000256" key="2">
    <source>
        <dbReference type="SAM" id="SignalP"/>
    </source>
</evidence>
<organism evidence="3 4">
    <name type="scientific">Methylobacterium oryzae CBMB20</name>
    <dbReference type="NCBI Taxonomy" id="693986"/>
    <lineage>
        <taxon>Bacteria</taxon>
        <taxon>Pseudomonadati</taxon>
        <taxon>Pseudomonadota</taxon>
        <taxon>Alphaproteobacteria</taxon>
        <taxon>Hyphomicrobiales</taxon>
        <taxon>Methylobacteriaceae</taxon>
        <taxon>Methylobacterium</taxon>
    </lineage>
</organism>
<keyword evidence="2" id="KW-0732">Signal</keyword>
<dbReference type="AlphaFoldDB" id="A0A089NZ95"/>
<protein>
    <submittedName>
        <fullName evidence="3">Protein of unassigned function</fullName>
    </submittedName>
</protein>
<dbReference type="eggNOG" id="ENOG5030YDA">
    <property type="taxonomic scope" value="Bacteria"/>
</dbReference>
<feature type="compositionally biased region" description="Basic residues" evidence="1">
    <location>
        <begin position="80"/>
        <end position="89"/>
    </location>
</feature>
<evidence type="ECO:0000256" key="1">
    <source>
        <dbReference type="SAM" id="MobiDB-lite"/>
    </source>
</evidence>
<dbReference type="RefSeq" id="WP_043758241.1">
    <property type="nucleotide sequence ID" value="NZ_CP003811.1"/>
</dbReference>
<evidence type="ECO:0000313" key="4">
    <source>
        <dbReference type="Proteomes" id="UP000029492"/>
    </source>
</evidence>
<feature type="signal peptide" evidence="2">
    <location>
        <begin position="1"/>
        <end position="19"/>
    </location>
</feature>
<feature type="chain" id="PRO_5001848138" evidence="2">
    <location>
        <begin position="20"/>
        <end position="89"/>
    </location>
</feature>
<accession>A0A089NZ95</accession>
<feature type="region of interest" description="Disordered" evidence="1">
    <location>
        <begin position="70"/>
        <end position="89"/>
    </location>
</feature>
<name>A0A089NZ95_9HYPH</name>
<dbReference type="EMBL" id="CP003811">
    <property type="protein sequence ID" value="AIQ91138.1"/>
    <property type="molecule type" value="Genomic_DNA"/>
</dbReference>